<proteinExistence type="predicted"/>
<name>A0A7J6IV62_COLFN</name>
<dbReference type="RefSeq" id="XP_066008105.1">
    <property type="nucleotide sequence ID" value="XM_066152374.1"/>
</dbReference>
<dbReference type="GeneID" id="43611660"/>
<feature type="region of interest" description="Disordered" evidence="1">
    <location>
        <begin position="188"/>
        <end position="219"/>
    </location>
</feature>
<feature type="compositionally biased region" description="Basic and acidic residues" evidence="1">
    <location>
        <begin position="188"/>
        <end position="201"/>
    </location>
</feature>
<feature type="compositionally biased region" description="Basic and acidic residues" evidence="1">
    <location>
        <begin position="209"/>
        <end position="219"/>
    </location>
</feature>
<gene>
    <name evidence="2" type="ORF">CGGC5_v010531</name>
</gene>
<dbReference type="OrthoDB" id="10412002at2759"/>
<accession>A0A7J6IV62</accession>
<dbReference type="Proteomes" id="UP000011096">
    <property type="component" value="Unassembled WGS sequence"/>
</dbReference>
<protein>
    <submittedName>
        <fullName evidence="2">Uncharacterized protein</fullName>
    </submittedName>
</protein>
<organism evidence="2 3">
    <name type="scientific">Colletotrichum fructicola (strain Nara gc5)</name>
    <name type="common">Anthracnose fungus</name>
    <name type="synonym">Colletotrichum gloeosporioides (strain Nara gc5)</name>
    <dbReference type="NCBI Taxonomy" id="1213859"/>
    <lineage>
        <taxon>Eukaryota</taxon>
        <taxon>Fungi</taxon>
        <taxon>Dikarya</taxon>
        <taxon>Ascomycota</taxon>
        <taxon>Pezizomycotina</taxon>
        <taxon>Sordariomycetes</taxon>
        <taxon>Hypocreomycetidae</taxon>
        <taxon>Glomerellales</taxon>
        <taxon>Glomerellaceae</taxon>
        <taxon>Colletotrichum</taxon>
        <taxon>Colletotrichum gloeosporioides species complex</taxon>
    </lineage>
</organism>
<dbReference type="InParanoid" id="A0A7J6IV62"/>
<reference evidence="2 3" key="1">
    <citation type="submission" date="2012-08" db="EMBL/GenBank/DDBJ databases">
        <authorList>
            <person name="Gan P.H.P."/>
            <person name="Ikeda K."/>
            <person name="Irieda H."/>
            <person name="Narusaka M."/>
            <person name="O'Connell R.J."/>
            <person name="Narusaka Y."/>
            <person name="Takano Y."/>
            <person name="Kubo Y."/>
            <person name="Shirasu K."/>
        </authorList>
    </citation>
    <scope>NUCLEOTIDE SEQUENCE [LARGE SCALE GENOMIC DNA]</scope>
    <source>
        <strain evidence="2 3">Nara gc5</strain>
    </source>
</reference>
<comment type="caution">
    <text evidence="2">The sequence shown here is derived from an EMBL/GenBank/DDBJ whole genome shotgun (WGS) entry which is preliminary data.</text>
</comment>
<evidence type="ECO:0000256" key="1">
    <source>
        <dbReference type="SAM" id="MobiDB-lite"/>
    </source>
</evidence>
<keyword evidence="3" id="KW-1185">Reference proteome</keyword>
<sequence>MMTPTSKVIDCYKSPLEAIKDDGLWPFIKDAVSGQTGQIVKVLLPDRKTDRAAGSVSSLGLSVAKTAFSKVTVQSLLLQLTTCTIAQSAMSQRAHKFDDTHRQSINVTLAANHEVCEIIQTDRQEGITLEASMAMLERFPEDDDQISGLNYAKLDGEDLMRREETHESVMNYNDYVSQPHIQQFHADMDRNESAEDCRKGGEEEDDGEDNHSDEISHGRQDVRDAQVLFSEPSDDSPAHPKPYTTTWLDFAEWIHMTESKDTAALSENNQSPRPSLASSTRSQRARLHRQDILSYSRSCRRSHGSDGPLVLHDAKISIKTVLELSVSG</sequence>
<evidence type="ECO:0000313" key="3">
    <source>
        <dbReference type="Proteomes" id="UP000011096"/>
    </source>
</evidence>
<reference evidence="2 3" key="2">
    <citation type="submission" date="2020-04" db="EMBL/GenBank/DDBJ databases">
        <title>Genome sequencing and assembly of multiple isolates from the Colletotrichum gloeosporioides species complex.</title>
        <authorList>
            <person name="Gan P."/>
            <person name="Shirasu K."/>
        </authorList>
    </citation>
    <scope>NUCLEOTIDE SEQUENCE [LARGE SCALE GENOMIC DNA]</scope>
    <source>
        <strain evidence="2 3">Nara gc5</strain>
    </source>
</reference>
<dbReference type="EMBL" id="ANPB02000006">
    <property type="protein sequence ID" value="KAF4480376.1"/>
    <property type="molecule type" value="Genomic_DNA"/>
</dbReference>
<feature type="compositionally biased region" description="Polar residues" evidence="1">
    <location>
        <begin position="265"/>
        <end position="282"/>
    </location>
</feature>
<dbReference type="AlphaFoldDB" id="A0A7J6IV62"/>
<evidence type="ECO:0000313" key="2">
    <source>
        <dbReference type="EMBL" id="KAF4480376.1"/>
    </source>
</evidence>
<feature type="region of interest" description="Disordered" evidence="1">
    <location>
        <begin position="262"/>
        <end position="286"/>
    </location>
</feature>